<evidence type="ECO:0000313" key="6">
    <source>
        <dbReference type="EMBL" id="KAK7695296.1"/>
    </source>
</evidence>
<dbReference type="GO" id="GO:0030170">
    <property type="term" value="F:pyridoxal phosphate binding"/>
    <property type="evidence" value="ECO:0007669"/>
    <property type="project" value="UniProtKB-UniRule"/>
</dbReference>
<dbReference type="PIRSF" id="PIRSF004848">
    <property type="entry name" value="YBL036c_PLPDEIII"/>
    <property type="match status" value="1"/>
</dbReference>
<dbReference type="InterPro" id="IPR011078">
    <property type="entry name" value="PyrdxlP_homeostasis"/>
</dbReference>
<dbReference type="CDD" id="cd06822">
    <property type="entry name" value="PLPDE_III_YBL036c_euk"/>
    <property type="match status" value="1"/>
</dbReference>
<sequence>MASTSSTPVARASAERIAELHESLSEIRAKVQNASPSRQPTLVAVSKYKPASDVLACVEDGQLDFGENYVQELVDKAAQLPQEIRWHFIGTLQSNKAKVLASIPNLYAIQTVTSTKAATALNKYISSDRATPLNILLQVNTSGEENKSGLPPLTSSTTSPDETELTKLAKHIISECPRLRLQGLMTIGSLAESLASVEKPNHDFETLVETRTALEALLKEWFSPDKWGANGKLLLSMGMSSDFEAALKSGSDIARVGTGIFGSRLKKEEIKST</sequence>
<dbReference type="FunFam" id="3.20.20.10:FF:000018">
    <property type="entry name" value="Pyridoxal phosphate homeostasis protein"/>
    <property type="match status" value="1"/>
</dbReference>
<evidence type="ECO:0000259" key="5">
    <source>
        <dbReference type="Pfam" id="PF01168"/>
    </source>
</evidence>
<feature type="domain" description="Alanine racemase N-terminal" evidence="5">
    <location>
        <begin position="31"/>
        <end position="263"/>
    </location>
</feature>
<dbReference type="Pfam" id="PF01168">
    <property type="entry name" value="Ala_racemase_N"/>
    <property type="match status" value="1"/>
</dbReference>
<keyword evidence="7" id="KW-1185">Reference proteome</keyword>
<dbReference type="SUPFAM" id="SSF51419">
    <property type="entry name" value="PLP-binding barrel"/>
    <property type="match status" value="1"/>
</dbReference>
<keyword evidence="1 2" id="KW-0663">Pyridoxal phosphate</keyword>
<reference evidence="6 7" key="1">
    <citation type="submission" date="2022-09" db="EMBL/GenBank/DDBJ databases">
        <authorList>
            <person name="Palmer J.M."/>
        </authorList>
    </citation>
    <scope>NUCLEOTIDE SEQUENCE [LARGE SCALE GENOMIC DNA]</scope>
    <source>
        <strain evidence="6 7">DSM 7382</strain>
    </source>
</reference>
<dbReference type="InterPro" id="IPR001608">
    <property type="entry name" value="Ala_racemase_N"/>
</dbReference>
<feature type="modified residue" description="N6-(pyridoxal phosphate)lysine" evidence="2 3">
    <location>
        <position position="47"/>
    </location>
</feature>
<dbReference type="PROSITE" id="PS01211">
    <property type="entry name" value="UPF0001"/>
    <property type="match status" value="1"/>
</dbReference>
<comment type="caution">
    <text evidence="6">The sequence shown here is derived from an EMBL/GenBank/DDBJ whole genome shotgun (WGS) entry which is preliminary data.</text>
</comment>
<dbReference type="AlphaFoldDB" id="A0AAW0GZ88"/>
<evidence type="ECO:0000256" key="3">
    <source>
        <dbReference type="PIRSR" id="PIRSR004848-1"/>
    </source>
</evidence>
<gene>
    <name evidence="6" type="ORF">QCA50_002486</name>
</gene>
<dbReference type="NCBIfam" id="TIGR00044">
    <property type="entry name" value="YggS family pyridoxal phosphate-dependent enzyme"/>
    <property type="match status" value="1"/>
</dbReference>
<dbReference type="Proteomes" id="UP001385951">
    <property type="component" value="Unassembled WGS sequence"/>
</dbReference>
<dbReference type="InterPro" id="IPR029066">
    <property type="entry name" value="PLP-binding_barrel"/>
</dbReference>
<dbReference type="PANTHER" id="PTHR10146">
    <property type="entry name" value="PROLINE SYNTHETASE CO-TRANSCRIBED BACTERIAL HOMOLOG PROTEIN"/>
    <property type="match status" value="1"/>
</dbReference>
<evidence type="ECO:0000256" key="2">
    <source>
        <dbReference type="HAMAP-Rule" id="MF_03225"/>
    </source>
</evidence>
<evidence type="ECO:0000313" key="7">
    <source>
        <dbReference type="Proteomes" id="UP001385951"/>
    </source>
</evidence>
<accession>A0AAW0GZ88</accession>
<dbReference type="HAMAP" id="MF_02087">
    <property type="entry name" value="PLP_homeostasis"/>
    <property type="match status" value="1"/>
</dbReference>
<dbReference type="EMBL" id="JASBNA010000002">
    <property type="protein sequence ID" value="KAK7695296.1"/>
    <property type="molecule type" value="Genomic_DNA"/>
</dbReference>
<evidence type="ECO:0000256" key="4">
    <source>
        <dbReference type="RuleBase" id="RU004514"/>
    </source>
</evidence>
<name>A0AAW0GZ88_9APHY</name>
<comment type="cofactor">
    <cofactor evidence="3">
        <name>pyridoxal 5'-phosphate</name>
        <dbReference type="ChEBI" id="CHEBI:597326"/>
    </cofactor>
</comment>
<comment type="function">
    <text evidence="2">Pyridoxal 5'-phosphate (PLP)-binding protein, which may be involved in intracellular homeostatic regulation of pyridoxal 5'-phosphate (PLP), the active form of vitamin B6.</text>
</comment>
<dbReference type="Gene3D" id="3.20.20.10">
    <property type="entry name" value="Alanine racemase"/>
    <property type="match status" value="1"/>
</dbReference>
<proteinExistence type="inferred from homology"/>
<organism evidence="6 7">
    <name type="scientific">Cerrena zonata</name>
    <dbReference type="NCBI Taxonomy" id="2478898"/>
    <lineage>
        <taxon>Eukaryota</taxon>
        <taxon>Fungi</taxon>
        <taxon>Dikarya</taxon>
        <taxon>Basidiomycota</taxon>
        <taxon>Agaricomycotina</taxon>
        <taxon>Agaricomycetes</taxon>
        <taxon>Polyporales</taxon>
        <taxon>Cerrenaceae</taxon>
        <taxon>Cerrena</taxon>
    </lineage>
</organism>
<comment type="similarity">
    <text evidence="2 4">Belongs to the pyridoxal phosphate-binding protein YggS/PROSC family.</text>
</comment>
<protein>
    <recommendedName>
        <fullName evidence="2">Pyridoxal phosphate homeostasis protein</fullName>
        <shortName evidence="2">PLP homeostasis protein</shortName>
    </recommendedName>
</protein>
<dbReference type="PANTHER" id="PTHR10146:SF14">
    <property type="entry name" value="PYRIDOXAL PHOSPHATE HOMEOSTASIS PROTEIN"/>
    <property type="match status" value="1"/>
</dbReference>
<evidence type="ECO:0000256" key="1">
    <source>
        <dbReference type="ARBA" id="ARBA00022898"/>
    </source>
</evidence>